<sequence>MPVVEGSSPFEPGPGGVHSYMRCQLWPSRLLDRQHKIDGLVVLTEVRRYAARDWFERAQHKFHPVWPSIDSLIRSAWPLWRAYSSIM</sequence>
<comment type="caution">
    <text evidence="1">The sequence shown here is derived from an EMBL/GenBank/DDBJ whole genome shotgun (WGS) entry which is preliminary data.</text>
</comment>
<dbReference type="EMBL" id="BAAAHK010000011">
    <property type="protein sequence ID" value="GAA0948099.1"/>
    <property type="molecule type" value="Genomic_DNA"/>
</dbReference>
<gene>
    <name evidence="1" type="ORF">GCM10009554_45360</name>
</gene>
<evidence type="ECO:0000313" key="1">
    <source>
        <dbReference type="EMBL" id="GAA0948099.1"/>
    </source>
</evidence>
<organism evidence="1 2">
    <name type="scientific">Kribbella koreensis</name>
    <dbReference type="NCBI Taxonomy" id="57909"/>
    <lineage>
        <taxon>Bacteria</taxon>
        <taxon>Bacillati</taxon>
        <taxon>Actinomycetota</taxon>
        <taxon>Actinomycetes</taxon>
        <taxon>Propionibacteriales</taxon>
        <taxon>Kribbellaceae</taxon>
        <taxon>Kribbella</taxon>
    </lineage>
</organism>
<dbReference type="Proteomes" id="UP001500542">
    <property type="component" value="Unassembled WGS sequence"/>
</dbReference>
<proteinExistence type="predicted"/>
<name>A0ABP4BB83_9ACTN</name>
<keyword evidence="2" id="KW-1185">Reference proteome</keyword>
<evidence type="ECO:0000313" key="2">
    <source>
        <dbReference type="Proteomes" id="UP001500542"/>
    </source>
</evidence>
<accession>A0ABP4BB83</accession>
<protein>
    <submittedName>
        <fullName evidence="1">Uncharacterized protein</fullName>
    </submittedName>
</protein>
<reference evidence="2" key="1">
    <citation type="journal article" date="2019" name="Int. J. Syst. Evol. Microbiol.">
        <title>The Global Catalogue of Microorganisms (GCM) 10K type strain sequencing project: providing services to taxonomists for standard genome sequencing and annotation.</title>
        <authorList>
            <consortium name="The Broad Institute Genomics Platform"/>
            <consortium name="The Broad Institute Genome Sequencing Center for Infectious Disease"/>
            <person name="Wu L."/>
            <person name="Ma J."/>
        </authorList>
    </citation>
    <scope>NUCLEOTIDE SEQUENCE [LARGE SCALE GENOMIC DNA]</scope>
    <source>
        <strain evidence="2">JCM 10977</strain>
    </source>
</reference>